<protein>
    <submittedName>
        <fullName evidence="2">Uncharacterized protein</fullName>
    </submittedName>
</protein>
<accession>A0ABP7VQ26</accession>
<feature type="region of interest" description="Disordered" evidence="1">
    <location>
        <begin position="1"/>
        <end position="71"/>
    </location>
</feature>
<dbReference type="SUPFAM" id="SSF54593">
    <property type="entry name" value="Glyoxalase/Bleomycin resistance protein/Dihydroxybiphenyl dioxygenase"/>
    <property type="match status" value="1"/>
</dbReference>
<evidence type="ECO:0000313" key="3">
    <source>
        <dbReference type="Proteomes" id="UP001499984"/>
    </source>
</evidence>
<dbReference type="Gene3D" id="3.10.180.10">
    <property type="entry name" value="2,3-Dihydroxybiphenyl 1,2-Dioxygenase, domain 1"/>
    <property type="match status" value="1"/>
</dbReference>
<keyword evidence="3" id="KW-1185">Reference proteome</keyword>
<dbReference type="Proteomes" id="UP001499984">
    <property type="component" value="Unassembled WGS sequence"/>
</dbReference>
<gene>
    <name evidence="2" type="ORF">GCM10022233_55430</name>
</gene>
<proteinExistence type="predicted"/>
<evidence type="ECO:0000256" key="1">
    <source>
        <dbReference type="SAM" id="MobiDB-lite"/>
    </source>
</evidence>
<dbReference type="InterPro" id="IPR029068">
    <property type="entry name" value="Glyas_Bleomycin-R_OHBP_Dase"/>
</dbReference>
<evidence type="ECO:0000313" key="2">
    <source>
        <dbReference type="EMBL" id="GAA4071496.1"/>
    </source>
</evidence>
<comment type="caution">
    <text evidence="2">The sequence shown here is derived from an EMBL/GenBank/DDBJ whole genome shotgun (WGS) entry which is preliminary data.</text>
</comment>
<organism evidence="2 3">
    <name type="scientific">Streptomyces shaanxiensis</name>
    <dbReference type="NCBI Taxonomy" id="653357"/>
    <lineage>
        <taxon>Bacteria</taxon>
        <taxon>Bacillati</taxon>
        <taxon>Actinomycetota</taxon>
        <taxon>Actinomycetes</taxon>
        <taxon>Kitasatosporales</taxon>
        <taxon>Streptomycetaceae</taxon>
        <taxon>Streptomyces</taxon>
    </lineage>
</organism>
<feature type="compositionally biased region" description="Basic residues" evidence="1">
    <location>
        <begin position="16"/>
        <end position="31"/>
    </location>
</feature>
<dbReference type="EMBL" id="BAAAZY010000012">
    <property type="protein sequence ID" value="GAA4071496.1"/>
    <property type="molecule type" value="Genomic_DNA"/>
</dbReference>
<sequence>MPGTTTIAASSSGAARRGRRRHRLAHRRPRLLRADRGPHPRPRRPRGAGLRRGGGPARRGTPSALPRPQRVHELGFETALSVGRHTNDKELSYYARTPSGFEWEVGWNPLVIDENTWEPGTHQGISIWGHKPVGQTIVDKFDEFRLGARSLARPERTVPALSGAGIPDD</sequence>
<reference evidence="3" key="1">
    <citation type="journal article" date="2019" name="Int. J. Syst. Evol. Microbiol.">
        <title>The Global Catalogue of Microorganisms (GCM) 10K type strain sequencing project: providing services to taxonomists for standard genome sequencing and annotation.</title>
        <authorList>
            <consortium name="The Broad Institute Genomics Platform"/>
            <consortium name="The Broad Institute Genome Sequencing Center for Infectious Disease"/>
            <person name="Wu L."/>
            <person name="Ma J."/>
        </authorList>
    </citation>
    <scope>NUCLEOTIDE SEQUENCE [LARGE SCALE GENOMIC DNA]</scope>
    <source>
        <strain evidence="3">JCM 16925</strain>
    </source>
</reference>
<name>A0ABP7VQ26_9ACTN</name>